<dbReference type="PROSITE" id="PS51186">
    <property type="entry name" value="GNAT"/>
    <property type="match status" value="1"/>
</dbReference>
<reference evidence="5" key="2">
    <citation type="submission" date="2022-05" db="EMBL/GenBank/DDBJ databases">
        <authorList>
            <person name="Kim J.-S."/>
            <person name="Lee K."/>
            <person name="Suh M."/>
            <person name="Eom M."/>
            <person name="Kim J.-S."/>
            <person name="Kim D.-S."/>
            <person name="Ko S.-H."/>
            <person name="Shin Y."/>
            <person name="Lee J.-S."/>
        </authorList>
    </citation>
    <scope>NUCLEOTIDE SEQUENCE</scope>
    <source>
        <strain evidence="5">N237</strain>
    </source>
</reference>
<evidence type="ECO:0000256" key="1">
    <source>
        <dbReference type="ARBA" id="ARBA00022679"/>
    </source>
</evidence>
<dbReference type="InterPro" id="IPR056934">
    <property type="entry name" value="SH3_Rv0428c"/>
</dbReference>
<feature type="domain" description="N-acetyltransferase" evidence="4">
    <location>
        <begin position="172"/>
        <end position="321"/>
    </location>
</feature>
<feature type="region of interest" description="Disordered" evidence="3">
    <location>
        <begin position="318"/>
        <end position="338"/>
    </location>
</feature>
<dbReference type="SUPFAM" id="SSF55729">
    <property type="entry name" value="Acyl-CoA N-acyltransferases (Nat)"/>
    <property type="match status" value="1"/>
</dbReference>
<reference evidence="5" key="1">
    <citation type="journal article" date="2018" name="Int. J. Syst. Evol. Microbiol.">
        <title>Jatrophihabitans telluris sp. nov., isolated from sediment soil of lava forest wetlands and the emended description of the genus Jatrophihabitans.</title>
        <authorList>
            <person name="Lee K.C."/>
            <person name="Suh M.K."/>
            <person name="Eom M.K."/>
            <person name="Kim K.K."/>
            <person name="Kim J.S."/>
            <person name="Kim D.S."/>
            <person name="Ko S.H."/>
            <person name="Shin Y.K."/>
            <person name="Lee J.S."/>
        </authorList>
    </citation>
    <scope>NUCLEOTIDE SEQUENCE</scope>
    <source>
        <strain evidence="5">N237</strain>
    </source>
</reference>
<dbReference type="Proteomes" id="UP001056336">
    <property type="component" value="Chromosome"/>
</dbReference>
<dbReference type="InterPro" id="IPR000182">
    <property type="entry name" value="GNAT_dom"/>
</dbReference>
<keyword evidence="1" id="KW-0808">Transferase</keyword>
<dbReference type="InterPro" id="IPR050680">
    <property type="entry name" value="YpeA/RimI_acetyltransf"/>
</dbReference>
<dbReference type="Pfam" id="PF24553">
    <property type="entry name" value="Rv0428c_C"/>
    <property type="match status" value="1"/>
</dbReference>
<evidence type="ECO:0000313" key="6">
    <source>
        <dbReference type="Proteomes" id="UP001056336"/>
    </source>
</evidence>
<keyword evidence="2" id="KW-0012">Acyltransferase</keyword>
<evidence type="ECO:0000313" key="5">
    <source>
        <dbReference type="EMBL" id="UQX87713.1"/>
    </source>
</evidence>
<evidence type="ECO:0000256" key="2">
    <source>
        <dbReference type="ARBA" id="ARBA00023315"/>
    </source>
</evidence>
<dbReference type="EMBL" id="CP097332">
    <property type="protein sequence ID" value="UQX87713.1"/>
    <property type="molecule type" value="Genomic_DNA"/>
</dbReference>
<dbReference type="InterPro" id="IPR016181">
    <property type="entry name" value="Acyl_CoA_acyltransferase"/>
</dbReference>
<accession>A0ABY4QW85</accession>
<gene>
    <name evidence="5" type="ORF">M6D93_15590</name>
</gene>
<feature type="compositionally biased region" description="Low complexity" evidence="3">
    <location>
        <begin position="325"/>
        <end position="338"/>
    </location>
</feature>
<keyword evidence="6" id="KW-1185">Reference proteome</keyword>
<dbReference type="Pfam" id="PF24551">
    <property type="entry name" value="SH3_Rv0428c"/>
    <property type="match status" value="1"/>
</dbReference>
<proteinExistence type="predicted"/>
<sequence>MIDAGARGRRVVVRFRRDAADGRPPLTDAVGRLLAVDDRSLILDTARGRLEIPTADVQSAKIVGPDRREMLLLQELAHRGWLAAEVAEDDGWVLRANDGWTRRGNSVLPRAIPSGDLDELLGRTTRFYTERGLPARIQVPLPVRSVLDAELAARGWTVETEALVLTRPLIGIEANPVAAAGHAVPTDVEIVIEPRISADWLAGYGPLPGSGRQLLDRHDRVGFVSLRRQGRLVGRARGTVDEGWLAITSVAVPPQMRGSGLGRLLMSAVQDWGRDAGATDAHLQVEASNPGAVRFYLSGGWTEHHRYHYRLSRYPGPSPARLRNAADPGAVRPAAATR</sequence>
<name>A0ABY4QW85_9ACTN</name>
<organism evidence="5 6">
    <name type="scientific">Jatrophihabitans telluris</name>
    <dbReference type="NCBI Taxonomy" id="2038343"/>
    <lineage>
        <taxon>Bacteria</taxon>
        <taxon>Bacillati</taxon>
        <taxon>Actinomycetota</taxon>
        <taxon>Actinomycetes</taxon>
        <taxon>Jatrophihabitantales</taxon>
        <taxon>Jatrophihabitantaceae</taxon>
        <taxon>Jatrophihabitans</taxon>
    </lineage>
</organism>
<dbReference type="InterPro" id="IPR056935">
    <property type="entry name" value="Rv0428c-like_C"/>
</dbReference>
<dbReference type="CDD" id="cd04301">
    <property type="entry name" value="NAT_SF"/>
    <property type="match status" value="1"/>
</dbReference>
<dbReference type="RefSeq" id="WP_249770505.1">
    <property type="nucleotide sequence ID" value="NZ_CP097332.1"/>
</dbReference>
<dbReference type="PANTHER" id="PTHR43420">
    <property type="entry name" value="ACETYLTRANSFERASE"/>
    <property type="match status" value="1"/>
</dbReference>
<dbReference type="Gene3D" id="3.40.630.30">
    <property type="match status" value="1"/>
</dbReference>
<evidence type="ECO:0000259" key="4">
    <source>
        <dbReference type="PROSITE" id="PS51186"/>
    </source>
</evidence>
<evidence type="ECO:0000256" key="3">
    <source>
        <dbReference type="SAM" id="MobiDB-lite"/>
    </source>
</evidence>
<protein>
    <submittedName>
        <fullName evidence="5">GNAT family N-acetyltransferase</fullName>
    </submittedName>
</protein>